<dbReference type="InterPro" id="IPR001610">
    <property type="entry name" value="PAC"/>
</dbReference>
<evidence type="ECO:0000259" key="9">
    <source>
        <dbReference type="PROSITE" id="PS50112"/>
    </source>
</evidence>
<evidence type="ECO:0000259" key="7">
    <source>
        <dbReference type="PROSITE" id="PS50109"/>
    </source>
</evidence>
<dbReference type="Gene3D" id="3.30.450.20">
    <property type="entry name" value="PAS domain"/>
    <property type="match status" value="3"/>
</dbReference>
<dbReference type="Gene3D" id="3.40.50.2300">
    <property type="match status" value="1"/>
</dbReference>
<feature type="domain" description="PAC" evidence="10">
    <location>
        <begin position="361"/>
        <end position="414"/>
    </location>
</feature>
<dbReference type="Proteomes" id="UP000737555">
    <property type="component" value="Unassembled WGS sequence"/>
</dbReference>
<dbReference type="InterPro" id="IPR029016">
    <property type="entry name" value="GAF-like_dom_sf"/>
</dbReference>
<dbReference type="Pfam" id="PF01590">
    <property type="entry name" value="GAF"/>
    <property type="match status" value="1"/>
</dbReference>
<dbReference type="Pfam" id="PF08448">
    <property type="entry name" value="PAS_4"/>
    <property type="match status" value="1"/>
</dbReference>
<dbReference type="Pfam" id="PF00072">
    <property type="entry name" value="Response_reg"/>
    <property type="match status" value="1"/>
</dbReference>
<feature type="domain" description="Response regulatory" evidence="8">
    <location>
        <begin position="3"/>
        <end position="118"/>
    </location>
</feature>
<dbReference type="InterPro" id="IPR011006">
    <property type="entry name" value="CheY-like_superfamily"/>
</dbReference>
<sequence length="928" mass="103467">MFRVLVVDDEPALLELTQAWLARSGDMQVETTTSPTQGLDMLAKTRYDAVVSDYEMPEMDGIAFLKEVRRRGMAIPFIIFSGRGREDVFIDALNSGADFYLRKGGDPSAQFAELRNMILQAVARKQAEADVQLAGDMYRSIFEHTGAATIIIESDMTVSLVNSGFTDLTGYRREEVEGKMPWTAFVADRDLERLSGYHRNRRLNRDSAPRTYEFRLVDRHGTPKDVYMTVGLIPGTDRSVASMVDVSDRKRFEEELRAAHEQMAAAFEEAKASQESLAAQCCEMENYQATLQGIIDFLPDPTFVLDRAGTVTIWNRAIEKVTGIRKSQIIGLGAGAVSGRVPGFCSPLLAESVLSRKGESIAREIHIPSPNGGEGTYLWAKASALYDAGGRLSGAIESLRDVTELKRMEAQIRHRIDLEQVVSSISARFVALDPDDLDDALNETIQALGSFLGVDRSYIFRFSNDRALMDNTHEWCAEGVEPQMAHLQGIPTTRFPWGMAQIAADRTVCIPVLDDLPPEAAAEREFLQEYGVLSVILVPVATADEVVGFMGFETVMKERLWSRDDVTLLTVVGNLLADLLVRIHGHKRLRESEERFRTLVERSHDCYVRATKLPPAIEYVSPSWEHLTGYTCEEYMGDPGLVERSVHPDDREVFRAMLQEPGADRLYAFRVLRKDGRYVWVEVCTIPVYGDAGRLVAVEYAIHDIDAWKQAEAALIEANRKLSLMNSIVRHDILNQVTVVLGYIALLRDQPLDPVVAEALDKQQAAAEIIQSQIEFTRDYQDLGVRSPRWFLVEPLITSAARALRPAGIRIVNELDGVSLYADPLLSSVFYNLLENAMRHGKTVTEIRVTAVSEGGSVRIVWEDNGVGVPHEHKNQIFERGFGSHTGLGLFLVREILSITGIDIRETGTPGKGARFEIVAPENGARIE</sequence>
<dbReference type="SUPFAM" id="SSF55781">
    <property type="entry name" value="GAF domain-like"/>
    <property type="match status" value="1"/>
</dbReference>
<dbReference type="PRINTS" id="PR00344">
    <property type="entry name" value="BCTRLSENSOR"/>
</dbReference>
<dbReference type="SUPFAM" id="SSF55785">
    <property type="entry name" value="PYP-like sensor domain (PAS domain)"/>
    <property type="match status" value="3"/>
</dbReference>
<dbReference type="SMART" id="SM00065">
    <property type="entry name" value="GAF"/>
    <property type="match status" value="1"/>
</dbReference>
<accession>A0A8T7H455</accession>
<name>A0A8T7H455_9EURY</name>
<dbReference type="PROSITE" id="PS50110">
    <property type="entry name" value="RESPONSE_REGULATORY"/>
    <property type="match status" value="1"/>
</dbReference>
<dbReference type="SUPFAM" id="SSF55874">
    <property type="entry name" value="ATPase domain of HSP90 chaperone/DNA topoisomerase II/histidine kinase"/>
    <property type="match status" value="1"/>
</dbReference>
<dbReference type="NCBIfam" id="TIGR00229">
    <property type="entry name" value="sensory_box"/>
    <property type="match status" value="3"/>
</dbReference>
<dbReference type="Pfam" id="PF08447">
    <property type="entry name" value="PAS_3"/>
    <property type="match status" value="1"/>
</dbReference>
<dbReference type="InterPro" id="IPR000700">
    <property type="entry name" value="PAS-assoc_C"/>
</dbReference>
<dbReference type="Pfam" id="PF02518">
    <property type="entry name" value="HATPase_c"/>
    <property type="match status" value="1"/>
</dbReference>
<evidence type="ECO:0000259" key="8">
    <source>
        <dbReference type="PROSITE" id="PS50110"/>
    </source>
</evidence>
<evidence type="ECO:0000256" key="5">
    <source>
        <dbReference type="ARBA" id="ARBA00022777"/>
    </source>
</evidence>
<dbReference type="SMART" id="SM00091">
    <property type="entry name" value="PAS"/>
    <property type="match status" value="3"/>
</dbReference>
<dbReference type="Pfam" id="PF00989">
    <property type="entry name" value="PAS"/>
    <property type="match status" value="1"/>
</dbReference>
<dbReference type="GO" id="GO:0006355">
    <property type="term" value="P:regulation of DNA-templated transcription"/>
    <property type="evidence" value="ECO:0007669"/>
    <property type="project" value="InterPro"/>
</dbReference>
<dbReference type="AlphaFoldDB" id="A0A8T7H455"/>
<dbReference type="InterPro" id="IPR013655">
    <property type="entry name" value="PAS_fold_3"/>
</dbReference>
<evidence type="ECO:0000256" key="3">
    <source>
        <dbReference type="ARBA" id="ARBA00022553"/>
    </source>
</evidence>
<gene>
    <name evidence="11" type="ORF">HQQ74_03340</name>
</gene>
<dbReference type="GO" id="GO:0004673">
    <property type="term" value="F:protein histidine kinase activity"/>
    <property type="evidence" value="ECO:0007669"/>
    <property type="project" value="UniProtKB-EC"/>
</dbReference>
<reference evidence="11" key="1">
    <citation type="submission" date="2020-05" db="EMBL/GenBank/DDBJ databases">
        <title>The first insight into the ecology of ammonia-tolerant syntrophic propionate oxidizing bacteria.</title>
        <authorList>
            <person name="Singh A."/>
            <person name="Schnurer A."/>
            <person name="Westerholm M."/>
        </authorList>
    </citation>
    <scope>NUCLEOTIDE SEQUENCE</scope>
    <source>
        <strain evidence="11">MAG54</strain>
    </source>
</reference>
<feature type="domain" description="PAC" evidence="10">
    <location>
        <begin position="665"/>
        <end position="717"/>
    </location>
</feature>
<dbReference type="InterPro" id="IPR013767">
    <property type="entry name" value="PAS_fold"/>
</dbReference>
<dbReference type="EMBL" id="JABMJE010000029">
    <property type="protein sequence ID" value="NQS77746.1"/>
    <property type="molecule type" value="Genomic_DNA"/>
</dbReference>
<dbReference type="Gene3D" id="3.30.565.10">
    <property type="entry name" value="Histidine kinase-like ATPase, C-terminal domain"/>
    <property type="match status" value="1"/>
</dbReference>
<dbReference type="PROSITE" id="PS50112">
    <property type="entry name" value="PAS"/>
    <property type="match status" value="3"/>
</dbReference>
<dbReference type="PANTHER" id="PTHR43304:SF1">
    <property type="entry name" value="PAC DOMAIN-CONTAINING PROTEIN"/>
    <property type="match status" value="1"/>
</dbReference>
<dbReference type="SMART" id="SM00387">
    <property type="entry name" value="HATPase_c"/>
    <property type="match status" value="1"/>
</dbReference>
<dbReference type="PANTHER" id="PTHR43304">
    <property type="entry name" value="PHYTOCHROME-LIKE PROTEIN CPH1"/>
    <property type="match status" value="1"/>
</dbReference>
<dbReference type="InterPro" id="IPR004358">
    <property type="entry name" value="Sig_transdc_His_kin-like_C"/>
</dbReference>
<evidence type="ECO:0000256" key="6">
    <source>
        <dbReference type="PROSITE-ProRule" id="PRU00169"/>
    </source>
</evidence>
<dbReference type="InterPro" id="IPR013656">
    <property type="entry name" value="PAS_4"/>
</dbReference>
<dbReference type="CDD" id="cd00130">
    <property type="entry name" value="PAS"/>
    <property type="match status" value="3"/>
</dbReference>
<protein>
    <recommendedName>
        <fullName evidence="2">histidine kinase</fullName>
        <ecNumber evidence="2">2.7.13.3</ecNumber>
    </recommendedName>
</protein>
<dbReference type="PROSITE" id="PS50113">
    <property type="entry name" value="PAC"/>
    <property type="match status" value="2"/>
</dbReference>
<dbReference type="CDD" id="cd00156">
    <property type="entry name" value="REC"/>
    <property type="match status" value="1"/>
</dbReference>
<dbReference type="SUPFAM" id="SSF52172">
    <property type="entry name" value="CheY-like"/>
    <property type="match status" value="1"/>
</dbReference>
<dbReference type="InterPro" id="IPR000014">
    <property type="entry name" value="PAS"/>
</dbReference>
<feature type="modified residue" description="4-aspartylphosphate" evidence="6">
    <location>
        <position position="53"/>
    </location>
</feature>
<organism evidence="11 12">
    <name type="scientific">Methanoculleus bourgensis</name>
    <dbReference type="NCBI Taxonomy" id="83986"/>
    <lineage>
        <taxon>Archaea</taxon>
        <taxon>Methanobacteriati</taxon>
        <taxon>Methanobacteriota</taxon>
        <taxon>Stenosarchaea group</taxon>
        <taxon>Methanomicrobia</taxon>
        <taxon>Methanomicrobiales</taxon>
        <taxon>Methanomicrobiaceae</taxon>
        <taxon>Methanoculleus</taxon>
    </lineage>
</organism>
<keyword evidence="3 6" id="KW-0597">Phosphoprotein</keyword>
<feature type="domain" description="PAS" evidence="9">
    <location>
        <begin position="134"/>
        <end position="206"/>
    </location>
</feature>
<evidence type="ECO:0000313" key="11">
    <source>
        <dbReference type="EMBL" id="NQS77746.1"/>
    </source>
</evidence>
<proteinExistence type="predicted"/>
<dbReference type="InterPro" id="IPR003594">
    <property type="entry name" value="HATPase_dom"/>
</dbReference>
<dbReference type="InterPro" id="IPR003018">
    <property type="entry name" value="GAF"/>
</dbReference>
<feature type="domain" description="Histidine kinase" evidence="7">
    <location>
        <begin position="728"/>
        <end position="924"/>
    </location>
</feature>
<feature type="domain" description="PAS" evidence="9">
    <location>
        <begin position="592"/>
        <end position="660"/>
    </location>
</feature>
<evidence type="ECO:0000313" key="12">
    <source>
        <dbReference type="Proteomes" id="UP000737555"/>
    </source>
</evidence>
<evidence type="ECO:0000256" key="1">
    <source>
        <dbReference type="ARBA" id="ARBA00000085"/>
    </source>
</evidence>
<comment type="caution">
    <text evidence="11">The sequence shown here is derived from an EMBL/GenBank/DDBJ whole genome shotgun (WGS) entry which is preliminary data.</text>
</comment>
<dbReference type="PROSITE" id="PS50109">
    <property type="entry name" value="HIS_KIN"/>
    <property type="match status" value="1"/>
</dbReference>
<dbReference type="SMART" id="SM00086">
    <property type="entry name" value="PAC"/>
    <property type="match status" value="3"/>
</dbReference>
<dbReference type="SMART" id="SM00448">
    <property type="entry name" value="REC"/>
    <property type="match status" value="1"/>
</dbReference>
<dbReference type="InterPro" id="IPR005467">
    <property type="entry name" value="His_kinase_dom"/>
</dbReference>
<evidence type="ECO:0000259" key="10">
    <source>
        <dbReference type="PROSITE" id="PS50113"/>
    </source>
</evidence>
<keyword evidence="5" id="KW-0418">Kinase</keyword>
<dbReference type="GO" id="GO:0000160">
    <property type="term" value="P:phosphorelay signal transduction system"/>
    <property type="evidence" value="ECO:0007669"/>
    <property type="project" value="InterPro"/>
</dbReference>
<dbReference type="InterPro" id="IPR036890">
    <property type="entry name" value="HATPase_C_sf"/>
</dbReference>
<evidence type="ECO:0000256" key="2">
    <source>
        <dbReference type="ARBA" id="ARBA00012438"/>
    </source>
</evidence>
<keyword evidence="4" id="KW-0808">Transferase</keyword>
<comment type="catalytic activity">
    <reaction evidence="1">
        <text>ATP + protein L-histidine = ADP + protein N-phospho-L-histidine.</text>
        <dbReference type="EC" id="2.7.13.3"/>
    </reaction>
</comment>
<dbReference type="InterPro" id="IPR001789">
    <property type="entry name" value="Sig_transdc_resp-reg_receiver"/>
</dbReference>
<dbReference type="Gene3D" id="3.30.450.40">
    <property type="match status" value="1"/>
</dbReference>
<dbReference type="InterPro" id="IPR035965">
    <property type="entry name" value="PAS-like_dom_sf"/>
</dbReference>
<feature type="domain" description="PAS" evidence="9">
    <location>
        <begin position="287"/>
        <end position="331"/>
    </location>
</feature>
<dbReference type="CDD" id="cd00075">
    <property type="entry name" value="HATPase"/>
    <property type="match status" value="1"/>
</dbReference>
<dbReference type="EC" id="2.7.13.3" evidence="2"/>
<dbReference type="InterPro" id="IPR052162">
    <property type="entry name" value="Sensor_kinase/Photoreceptor"/>
</dbReference>
<evidence type="ECO:0000256" key="4">
    <source>
        <dbReference type="ARBA" id="ARBA00022679"/>
    </source>
</evidence>